<reference evidence="2" key="2">
    <citation type="submission" date="2016-01" db="EMBL/GenBank/DDBJ databases">
        <title>Diatom-associated endosymboitic cyanobacterium lacks core nitrogen metabolism enzymes.</title>
        <authorList>
            <person name="Hilton J.A."/>
            <person name="Foster R.A."/>
            <person name="Tripp H.J."/>
            <person name="Carter B.J."/>
            <person name="Zehr J.P."/>
            <person name="Villareal T.A."/>
        </authorList>
    </citation>
    <scope>NUCLEOTIDE SEQUENCE [LARGE SCALE GENOMIC DNA]</scope>
    <source>
        <strain evidence="2">HH01</strain>
    </source>
</reference>
<dbReference type="EMBL" id="CAIY01000052">
    <property type="protein sequence ID" value="CCH67659.1"/>
    <property type="molecule type" value="Genomic_DNA"/>
</dbReference>
<protein>
    <submittedName>
        <fullName evidence="1">Uncharacterized protein</fullName>
    </submittedName>
</protein>
<accession>M1WSU7</accession>
<dbReference type="AlphaFoldDB" id="M1WSU7"/>
<dbReference type="Proteomes" id="UP000053051">
    <property type="component" value="Unassembled WGS sequence"/>
</dbReference>
<evidence type="ECO:0000313" key="2">
    <source>
        <dbReference type="Proteomes" id="UP000053051"/>
    </source>
</evidence>
<keyword evidence="2" id="KW-1185">Reference proteome</keyword>
<organism evidence="1 2">
    <name type="scientific">Richelia intracellularis HH01</name>
    <dbReference type="NCBI Taxonomy" id="1165094"/>
    <lineage>
        <taxon>Bacteria</taxon>
        <taxon>Bacillati</taxon>
        <taxon>Cyanobacteriota</taxon>
        <taxon>Cyanophyceae</taxon>
        <taxon>Nostocales</taxon>
        <taxon>Nostocaceae</taxon>
        <taxon>Richelia</taxon>
    </lineage>
</organism>
<gene>
    <name evidence="1" type="ORF">RINTHH_15040</name>
</gene>
<comment type="caution">
    <text evidence="1">The sequence shown here is derived from an EMBL/GenBank/DDBJ whole genome shotgun (WGS) entry which is preliminary data.</text>
</comment>
<sequence>MMTLPNPQVVNNFLLPVKCSCGWQIIIKNAHHKNHAVIPTEQNP</sequence>
<name>M1WSU7_9NOST</name>
<evidence type="ECO:0000313" key="1">
    <source>
        <dbReference type="EMBL" id="CCH67659.1"/>
    </source>
</evidence>
<proteinExistence type="predicted"/>
<reference evidence="1 2" key="1">
    <citation type="submission" date="2012-05" db="EMBL/GenBank/DDBJ databases">
        <authorList>
            <person name="Hilton J."/>
        </authorList>
    </citation>
    <scope>NUCLEOTIDE SEQUENCE [LARGE SCALE GENOMIC DNA]</scope>
    <source>
        <strain evidence="1 2">HH01</strain>
    </source>
</reference>